<dbReference type="PANTHER" id="PTHR35792:SF1">
    <property type="entry name" value="SLL0268 PROTEIN"/>
    <property type="match status" value="1"/>
</dbReference>
<dbReference type="SUPFAM" id="SSF47162">
    <property type="entry name" value="Apolipoprotein"/>
    <property type="match status" value="1"/>
</dbReference>
<dbReference type="PANTHER" id="PTHR35792">
    <property type="entry name" value="GENERAL STRESS PROTEIN"/>
    <property type="match status" value="1"/>
</dbReference>
<gene>
    <name evidence="3" type="ORF">BTO14_00515</name>
</gene>
<keyword evidence="2" id="KW-0472">Membrane</keyword>
<keyword evidence="1" id="KW-0175">Coiled coil</keyword>
<dbReference type="InterPro" id="IPR024623">
    <property type="entry name" value="YtxH"/>
</dbReference>
<name>A0A2P6CA74_9FLAO</name>
<accession>A0A2P6CA74</accession>
<keyword evidence="4" id="KW-1185">Reference proteome</keyword>
<feature type="coiled-coil region" evidence="1">
    <location>
        <begin position="82"/>
        <end position="109"/>
    </location>
</feature>
<dbReference type="Proteomes" id="UP000247345">
    <property type="component" value="Unassembled WGS sequence"/>
</dbReference>
<evidence type="ECO:0008006" key="5">
    <source>
        <dbReference type="Google" id="ProtNLM"/>
    </source>
</evidence>
<dbReference type="Pfam" id="PF12732">
    <property type="entry name" value="YtxH"/>
    <property type="match status" value="1"/>
</dbReference>
<reference evidence="3 4" key="1">
    <citation type="submission" date="2016-12" db="EMBL/GenBank/DDBJ databases">
        <title>Trade-off between light-utilization and light-protection in marine flavobacteria.</title>
        <authorList>
            <person name="Kumagai Y."/>
            <person name="Yoshizawa S."/>
            <person name="Kogure K."/>
            <person name="Iwasaki W."/>
        </authorList>
    </citation>
    <scope>NUCLEOTIDE SEQUENCE [LARGE SCALE GENOMIC DNA]</scope>
    <source>
        <strain evidence="3 4">KCTC 12100</strain>
    </source>
</reference>
<evidence type="ECO:0000313" key="3">
    <source>
        <dbReference type="EMBL" id="PQJ71824.1"/>
    </source>
</evidence>
<organism evidence="3 4">
    <name type="scientific">Polaribacter butkevichii</name>
    <dbReference type="NCBI Taxonomy" id="218490"/>
    <lineage>
        <taxon>Bacteria</taxon>
        <taxon>Pseudomonadati</taxon>
        <taxon>Bacteroidota</taxon>
        <taxon>Flavobacteriia</taxon>
        <taxon>Flavobacteriales</taxon>
        <taxon>Flavobacteriaceae</taxon>
    </lineage>
</organism>
<keyword evidence="2" id="KW-0812">Transmembrane</keyword>
<dbReference type="Gene3D" id="1.20.120.20">
    <property type="entry name" value="Apolipoprotein"/>
    <property type="match status" value="1"/>
</dbReference>
<evidence type="ECO:0000313" key="4">
    <source>
        <dbReference type="Proteomes" id="UP000247345"/>
    </source>
</evidence>
<evidence type="ECO:0000256" key="1">
    <source>
        <dbReference type="SAM" id="Coils"/>
    </source>
</evidence>
<proteinExistence type="predicted"/>
<evidence type="ECO:0000256" key="2">
    <source>
        <dbReference type="SAM" id="Phobius"/>
    </source>
</evidence>
<sequence length="110" mass="11840">MSNSSNTVVGLLAGTVIGATLGILFAPAKGKKTRKRISDEALAAKEKLVETASDLTEKVSSTVSTKKETLDEQIEEVVSNVSHKAEDVISTLEKKLKELKEQNKKLQKSA</sequence>
<dbReference type="RefSeq" id="WP_105047479.1">
    <property type="nucleotide sequence ID" value="NZ_CP150661.1"/>
</dbReference>
<dbReference type="EMBL" id="MSCK01000001">
    <property type="protein sequence ID" value="PQJ71824.1"/>
    <property type="molecule type" value="Genomic_DNA"/>
</dbReference>
<comment type="caution">
    <text evidence="3">The sequence shown here is derived from an EMBL/GenBank/DDBJ whole genome shotgun (WGS) entry which is preliminary data.</text>
</comment>
<keyword evidence="2" id="KW-1133">Transmembrane helix</keyword>
<dbReference type="InterPro" id="IPR052928">
    <property type="entry name" value="Desiccation-related_membrane"/>
</dbReference>
<dbReference type="AlphaFoldDB" id="A0A2P6CA74"/>
<protein>
    <recommendedName>
        <fullName evidence="5">Gas vesicle protein</fullName>
    </recommendedName>
</protein>
<dbReference type="OrthoDB" id="598035at2"/>
<feature type="transmembrane region" description="Helical" evidence="2">
    <location>
        <begin position="6"/>
        <end position="26"/>
    </location>
</feature>